<dbReference type="Proteomes" id="UP000266723">
    <property type="component" value="Unassembled WGS sequence"/>
</dbReference>
<protein>
    <submittedName>
        <fullName evidence="1">Uncharacterized protein</fullName>
    </submittedName>
</protein>
<comment type="caution">
    <text evidence="1">The sequence shown here is derived from an EMBL/GenBank/DDBJ whole genome shotgun (WGS) entry which is preliminary data.</text>
</comment>
<organism evidence="1 2">
    <name type="scientific">Brassica cretica</name>
    <name type="common">Mustard</name>
    <dbReference type="NCBI Taxonomy" id="69181"/>
    <lineage>
        <taxon>Eukaryota</taxon>
        <taxon>Viridiplantae</taxon>
        <taxon>Streptophyta</taxon>
        <taxon>Embryophyta</taxon>
        <taxon>Tracheophyta</taxon>
        <taxon>Spermatophyta</taxon>
        <taxon>Magnoliopsida</taxon>
        <taxon>eudicotyledons</taxon>
        <taxon>Gunneridae</taxon>
        <taxon>Pentapetalae</taxon>
        <taxon>rosids</taxon>
        <taxon>malvids</taxon>
        <taxon>Brassicales</taxon>
        <taxon>Brassicaceae</taxon>
        <taxon>Brassiceae</taxon>
        <taxon>Brassica</taxon>
    </lineage>
</organism>
<sequence>MVVGRNCLNICSKYLIKTLVLISTTQHISLSSNFVSQTGPIPESTDPTYYISLLFPLPLVPSSLPFSSLLSPFDLFPLFLSLPLFSSSQIQKVKMEPQKRKMEKVKMEVASGSSTRRRNSGRGFGIVDEEAKFWSEILYLWLLGEYNARLD</sequence>
<dbReference type="EMBL" id="QGKV02000832">
    <property type="protein sequence ID" value="KAF3544704.1"/>
    <property type="molecule type" value="Genomic_DNA"/>
</dbReference>
<keyword evidence="2" id="KW-1185">Reference proteome</keyword>
<reference evidence="1 2" key="1">
    <citation type="journal article" date="2020" name="BMC Genomics">
        <title>Intraspecific diversification of the crop wild relative Brassica cretica Lam. using demographic model selection.</title>
        <authorList>
            <person name="Kioukis A."/>
            <person name="Michalopoulou V.A."/>
            <person name="Briers L."/>
            <person name="Pirintsos S."/>
            <person name="Studholme D.J."/>
            <person name="Pavlidis P."/>
            <person name="Sarris P.F."/>
        </authorList>
    </citation>
    <scope>NUCLEOTIDE SEQUENCE [LARGE SCALE GENOMIC DNA]</scope>
    <source>
        <strain evidence="2">cv. PFS-1207/04</strain>
    </source>
</reference>
<evidence type="ECO:0000313" key="1">
    <source>
        <dbReference type="EMBL" id="KAF3544704.1"/>
    </source>
</evidence>
<gene>
    <name evidence="1" type="ORF">DY000_02007461</name>
</gene>
<evidence type="ECO:0000313" key="2">
    <source>
        <dbReference type="Proteomes" id="UP000266723"/>
    </source>
</evidence>
<name>A0ABQ7BXU6_BRACR</name>
<proteinExistence type="predicted"/>
<accession>A0ABQ7BXU6</accession>